<keyword evidence="2" id="KW-1185">Reference proteome</keyword>
<reference evidence="1" key="2">
    <citation type="journal article" date="2024" name="Plant">
        <title>Genomic evolution and insights into agronomic trait innovations of Sesamum species.</title>
        <authorList>
            <person name="Miao H."/>
            <person name="Wang L."/>
            <person name="Qu L."/>
            <person name="Liu H."/>
            <person name="Sun Y."/>
            <person name="Le M."/>
            <person name="Wang Q."/>
            <person name="Wei S."/>
            <person name="Zheng Y."/>
            <person name="Lin W."/>
            <person name="Duan Y."/>
            <person name="Cao H."/>
            <person name="Xiong S."/>
            <person name="Wang X."/>
            <person name="Wei L."/>
            <person name="Li C."/>
            <person name="Ma Q."/>
            <person name="Ju M."/>
            <person name="Zhao R."/>
            <person name="Li G."/>
            <person name="Mu C."/>
            <person name="Tian Q."/>
            <person name="Mei H."/>
            <person name="Zhang T."/>
            <person name="Gao T."/>
            <person name="Zhang H."/>
        </authorList>
    </citation>
    <scope>NUCLEOTIDE SEQUENCE</scope>
    <source>
        <strain evidence="1">3651</strain>
    </source>
</reference>
<name>A0AAE2D0I3_9LAMI</name>
<dbReference type="PANTHER" id="PTHR33264:SF64">
    <property type="entry name" value="TRANSMEMBRANE PROTEIN"/>
    <property type="match status" value="1"/>
</dbReference>
<dbReference type="PANTHER" id="PTHR33264">
    <property type="entry name" value="EXPRESSED PROTEIN"/>
    <property type="match status" value="1"/>
</dbReference>
<gene>
    <name evidence="1" type="ORF">Salat_0470000</name>
</gene>
<organism evidence="1 2">
    <name type="scientific">Sesamum alatum</name>
    <dbReference type="NCBI Taxonomy" id="300844"/>
    <lineage>
        <taxon>Eukaryota</taxon>
        <taxon>Viridiplantae</taxon>
        <taxon>Streptophyta</taxon>
        <taxon>Embryophyta</taxon>
        <taxon>Tracheophyta</taxon>
        <taxon>Spermatophyta</taxon>
        <taxon>Magnoliopsida</taxon>
        <taxon>eudicotyledons</taxon>
        <taxon>Gunneridae</taxon>
        <taxon>Pentapetalae</taxon>
        <taxon>asterids</taxon>
        <taxon>lamiids</taxon>
        <taxon>Lamiales</taxon>
        <taxon>Pedaliaceae</taxon>
        <taxon>Sesamum</taxon>
    </lineage>
</organism>
<protein>
    <submittedName>
        <fullName evidence="1">Uncharacterized protein</fullName>
    </submittedName>
</protein>
<reference evidence="1" key="1">
    <citation type="submission" date="2020-06" db="EMBL/GenBank/DDBJ databases">
        <authorList>
            <person name="Li T."/>
            <person name="Hu X."/>
            <person name="Zhang T."/>
            <person name="Song X."/>
            <person name="Zhang H."/>
            <person name="Dai N."/>
            <person name="Sheng W."/>
            <person name="Hou X."/>
            <person name="Wei L."/>
        </authorList>
    </citation>
    <scope>NUCLEOTIDE SEQUENCE</scope>
    <source>
        <strain evidence="1">3651</strain>
        <tissue evidence="1">Leaf</tissue>
    </source>
</reference>
<dbReference type="AlphaFoldDB" id="A0AAE2D0I3"/>
<sequence>MRGKVAVVSSAAARRQPLLTTAVTPWTTADHRFEAKNGSTNGGWSRVGETAGECAAVCCCCPCGMVHLLILAVYRLPAGLWRKKRRERLLRKKTKFLSRGKENQRKTNSFRLFYMDYDDEEEEDCRGKNDDVDWDNEMLDRFYWAGFWRSGSQRGDDQ</sequence>
<comment type="caution">
    <text evidence="1">The sequence shown here is derived from an EMBL/GenBank/DDBJ whole genome shotgun (WGS) entry which is preliminary data.</text>
</comment>
<evidence type="ECO:0000313" key="1">
    <source>
        <dbReference type="EMBL" id="KAK4441351.1"/>
    </source>
</evidence>
<accession>A0AAE2D0I3</accession>
<evidence type="ECO:0000313" key="2">
    <source>
        <dbReference type="Proteomes" id="UP001293254"/>
    </source>
</evidence>
<dbReference type="Proteomes" id="UP001293254">
    <property type="component" value="Unassembled WGS sequence"/>
</dbReference>
<proteinExistence type="predicted"/>
<dbReference type="EMBL" id="JACGWO010000001">
    <property type="protein sequence ID" value="KAK4441351.1"/>
    <property type="molecule type" value="Genomic_DNA"/>
</dbReference>